<dbReference type="PANTHER" id="PTHR47703:SF2">
    <property type="entry name" value="D-AMINOACID AMINOTRANSFERASE-LIKE PLP-DEPENDENT ENZYMES SUPERFAMILY PROTEIN"/>
    <property type="match status" value="1"/>
</dbReference>
<dbReference type="InterPro" id="IPR043132">
    <property type="entry name" value="BCAT-like_C"/>
</dbReference>
<dbReference type="AlphaFoldDB" id="A0A9D5HP23"/>
<name>A0A9D5HP23_9LILI</name>
<organism evidence="1 2">
    <name type="scientific">Dioscorea zingiberensis</name>
    <dbReference type="NCBI Taxonomy" id="325984"/>
    <lineage>
        <taxon>Eukaryota</taxon>
        <taxon>Viridiplantae</taxon>
        <taxon>Streptophyta</taxon>
        <taxon>Embryophyta</taxon>
        <taxon>Tracheophyta</taxon>
        <taxon>Spermatophyta</taxon>
        <taxon>Magnoliopsida</taxon>
        <taxon>Liliopsida</taxon>
        <taxon>Dioscoreales</taxon>
        <taxon>Dioscoreaceae</taxon>
        <taxon>Dioscorea</taxon>
    </lineage>
</organism>
<evidence type="ECO:0000313" key="2">
    <source>
        <dbReference type="Proteomes" id="UP001085076"/>
    </source>
</evidence>
<sequence length="342" mass="38016">MGTSGRFLVVNGAALAGDVPPVTAFLESLSGAYTTTRTHANASLLLFWDRHLRRLAESSRILADSKPEFFNSVSDRVMVLAQNSAIESFVHESMRVGLGLALSERSRVASRDELAITALVRDRDDGVGNLDVYLHIGFYVPPAFGIGAHLVVAGPGREVAEAKYSDWARIRKRLERMRPPSATELLLSNDGDHILEGSLTNFFVVRRRLVNDARDPSQIDLERDCMFEVQTAPIGDGILPGVIRQLVIEVCSDIGIPVKEVAPSWSEHKLWQEAFVTSSLRLVQFVETIQAPTICEDLQLRTWKDISWVQKRFEGAGIITTQIQREIMKRAGTSSYQTNDIL</sequence>
<dbReference type="SUPFAM" id="SSF56752">
    <property type="entry name" value="D-aminoacid aminotransferase-like PLP-dependent enzymes"/>
    <property type="match status" value="1"/>
</dbReference>
<dbReference type="PANTHER" id="PTHR47703">
    <property type="entry name" value="D-AMINOACID AMINOTRANSFERASE-LIKE PLP-DEPENDENT ENZYMES SUPERFAMILY PROTEIN"/>
    <property type="match status" value="1"/>
</dbReference>
<dbReference type="Gene3D" id="3.20.10.10">
    <property type="entry name" value="D-amino Acid Aminotransferase, subunit A, domain 2"/>
    <property type="match status" value="1"/>
</dbReference>
<evidence type="ECO:0000313" key="1">
    <source>
        <dbReference type="EMBL" id="KAJ0983925.1"/>
    </source>
</evidence>
<dbReference type="GO" id="GO:0003824">
    <property type="term" value="F:catalytic activity"/>
    <property type="evidence" value="ECO:0007669"/>
    <property type="project" value="InterPro"/>
</dbReference>
<dbReference type="InterPro" id="IPR036038">
    <property type="entry name" value="Aminotransferase-like"/>
</dbReference>
<dbReference type="InterPro" id="IPR001544">
    <property type="entry name" value="Aminotrans_IV"/>
</dbReference>
<reference evidence="1" key="1">
    <citation type="submission" date="2021-03" db="EMBL/GenBank/DDBJ databases">
        <authorList>
            <person name="Li Z."/>
            <person name="Yang C."/>
        </authorList>
    </citation>
    <scope>NUCLEOTIDE SEQUENCE</scope>
    <source>
        <strain evidence="1">Dzin_1.0</strain>
        <tissue evidence="1">Leaf</tissue>
    </source>
</reference>
<reference evidence="1" key="2">
    <citation type="journal article" date="2022" name="Hortic Res">
        <title>The genome of Dioscorea zingiberensis sheds light on the biosynthesis, origin and evolution of the medicinally important diosgenin saponins.</title>
        <authorList>
            <person name="Li Y."/>
            <person name="Tan C."/>
            <person name="Li Z."/>
            <person name="Guo J."/>
            <person name="Li S."/>
            <person name="Chen X."/>
            <person name="Wang C."/>
            <person name="Dai X."/>
            <person name="Yang H."/>
            <person name="Song W."/>
            <person name="Hou L."/>
            <person name="Xu J."/>
            <person name="Tong Z."/>
            <person name="Xu A."/>
            <person name="Yuan X."/>
            <person name="Wang W."/>
            <person name="Yang Q."/>
            <person name="Chen L."/>
            <person name="Sun Z."/>
            <person name="Wang K."/>
            <person name="Pan B."/>
            <person name="Chen J."/>
            <person name="Bao Y."/>
            <person name="Liu F."/>
            <person name="Qi X."/>
            <person name="Gang D.R."/>
            <person name="Wen J."/>
            <person name="Li J."/>
        </authorList>
    </citation>
    <scope>NUCLEOTIDE SEQUENCE</scope>
    <source>
        <strain evidence="1">Dzin_1.0</strain>
    </source>
</reference>
<protein>
    <submittedName>
        <fullName evidence="1">Uncharacterized protein</fullName>
    </submittedName>
</protein>
<dbReference type="OrthoDB" id="59470at2759"/>
<dbReference type="EMBL" id="JAGGNH010000001">
    <property type="protein sequence ID" value="KAJ0983925.1"/>
    <property type="molecule type" value="Genomic_DNA"/>
</dbReference>
<accession>A0A9D5HP23</accession>
<dbReference type="Proteomes" id="UP001085076">
    <property type="component" value="Miscellaneous, Linkage group lg01"/>
</dbReference>
<proteinExistence type="predicted"/>
<keyword evidence="2" id="KW-1185">Reference proteome</keyword>
<dbReference type="Pfam" id="PF01063">
    <property type="entry name" value="Aminotran_4"/>
    <property type="match status" value="1"/>
</dbReference>
<comment type="caution">
    <text evidence="1">The sequence shown here is derived from an EMBL/GenBank/DDBJ whole genome shotgun (WGS) entry which is preliminary data.</text>
</comment>
<gene>
    <name evidence="1" type="ORF">J5N97_002281</name>
</gene>